<evidence type="ECO:0000313" key="2">
    <source>
        <dbReference type="EMBL" id="PIC33947.1"/>
    </source>
</evidence>
<dbReference type="AlphaFoldDB" id="A0A2G5U321"/>
<dbReference type="Proteomes" id="UP000230233">
    <property type="component" value="Chromosome IV"/>
</dbReference>
<dbReference type="OrthoDB" id="5802638at2759"/>
<protein>
    <recommendedName>
        <fullName evidence="4">SXP/RAL-2 family protein Ani s 5-like cation-binding domain-containing protein</fullName>
    </recommendedName>
</protein>
<proteinExistence type="predicted"/>
<evidence type="ECO:0008006" key="4">
    <source>
        <dbReference type="Google" id="ProtNLM"/>
    </source>
</evidence>
<reference evidence="3" key="1">
    <citation type="submission" date="2017-10" db="EMBL/GenBank/DDBJ databases">
        <title>Rapid genome shrinkage in a self-fertile nematode reveals novel sperm competition proteins.</title>
        <authorList>
            <person name="Yin D."/>
            <person name="Schwarz E.M."/>
            <person name="Thomas C.G."/>
            <person name="Felde R.L."/>
            <person name="Korf I.F."/>
            <person name="Cutter A.D."/>
            <person name="Schartner C.M."/>
            <person name="Ralston E.J."/>
            <person name="Meyer B.J."/>
            <person name="Haag E.S."/>
        </authorList>
    </citation>
    <scope>NUCLEOTIDE SEQUENCE [LARGE SCALE GENOMIC DNA]</scope>
    <source>
        <strain evidence="3">JU1422</strain>
    </source>
</reference>
<feature type="signal peptide" evidence="1">
    <location>
        <begin position="1"/>
        <end position="17"/>
    </location>
</feature>
<gene>
    <name evidence="2" type="primary">Cni-R13A1.5</name>
    <name evidence="2" type="synonym">Cnig_chr_IV.g13744</name>
    <name evidence="2" type="ORF">B9Z55_013744</name>
</gene>
<evidence type="ECO:0000313" key="3">
    <source>
        <dbReference type="Proteomes" id="UP000230233"/>
    </source>
</evidence>
<dbReference type="EMBL" id="PDUG01000004">
    <property type="protein sequence ID" value="PIC33947.1"/>
    <property type="molecule type" value="Genomic_DNA"/>
</dbReference>
<accession>A0A2G5U321</accession>
<comment type="caution">
    <text evidence="2">The sequence shown here is derived from an EMBL/GenBank/DDBJ whole genome shotgun (WGS) entry which is preliminary data.</text>
</comment>
<name>A0A2G5U321_9PELO</name>
<sequence>MMRYLLPLALLIGSANAFRGLPSLPGYLTAFGSSAGTSSEEQGNGRFYSRRLRVKTYPRTYNGLESLTEPKEKDPVLARIRQNVQLDIQKISDEVGLVSRQISAIYNNQTISNEERNNAIQLLTEKHPKIVPAVLNLIGKLHKINTNNYNTARYNRF</sequence>
<feature type="chain" id="PRO_5013788060" description="SXP/RAL-2 family protein Ani s 5-like cation-binding domain-containing protein" evidence="1">
    <location>
        <begin position="18"/>
        <end position="157"/>
    </location>
</feature>
<organism evidence="2 3">
    <name type="scientific">Caenorhabditis nigoni</name>
    <dbReference type="NCBI Taxonomy" id="1611254"/>
    <lineage>
        <taxon>Eukaryota</taxon>
        <taxon>Metazoa</taxon>
        <taxon>Ecdysozoa</taxon>
        <taxon>Nematoda</taxon>
        <taxon>Chromadorea</taxon>
        <taxon>Rhabditida</taxon>
        <taxon>Rhabditina</taxon>
        <taxon>Rhabditomorpha</taxon>
        <taxon>Rhabditoidea</taxon>
        <taxon>Rhabditidae</taxon>
        <taxon>Peloderinae</taxon>
        <taxon>Caenorhabditis</taxon>
    </lineage>
</organism>
<keyword evidence="1" id="KW-0732">Signal</keyword>
<keyword evidence="3" id="KW-1185">Reference proteome</keyword>
<evidence type="ECO:0000256" key="1">
    <source>
        <dbReference type="SAM" id="SignalP"/>
    </source>
</evidence>